<evidence type="ECO:0000313" key="2">
    <source>
        <dbReference type="EMBL" id="ODQ91824.1"/>
    </source>
</evidence>
<keyword evidence="3" id="KW-1185">Reference proteome</keyword>
<organism evidence="2 3">
    <name type="scientific">Mycolicibacterium flavescens</name>
    <name type="common">Mycobacterium flavescens</name>
    <dbReference type="NCBI Taxonomy" id="1776"/>
    <lineage>
        <taxon>Bacteria</taxon>
        <taxon>Bacillati</taxon>
        <taxon>Actinomycetota</taxon>
        <taxon>Actinomycetes</taxon>
        <taxon>Mycobacteriales</taxon>
        <taxon>Mycobacteriaceae</taxon>
        <taxon>Mycolicibacterium</taxon>
    </lineage>
</organism>
<dbReference type="EMBL" id="MIHA01000002">
    <property type="protein sequence ID" value="ODQ91824.1"/>
    <property type="molecule type" value="Genomic_DNA"/>
</dbReference>
<feature type="region of interest" description="Disordered" evidence="1">
    <location>
        <begin position="105"/>
        <end position="146"/>
    </location>
</feature>
<accession>A0A1E3RPQ1</accession>
<proteinExistence type="predicted"/>
<protein>
    <recommendedName>
        <fullName evidence="4">Nucleoid-associated protein YbaB</fullName>
    </recommendedName>
</protein>
<dbReference type="GO" id="GO:0003677">
    <property type="term" value="F:DNA binding"/>
    <property type="evidence" value="ECO:0007669"/>
    <property type="project" value="InterPro"/>
</dbReference>
<evidence type="ECO:0000256" key="1">
    <source>
        <dbReference type="SAM" id="MobiDB-lite"/>
    </source>
</evidence>
<dbReference type="InterPro" id="IPR004401">
    <property type="entry name" value="YbaB/EbfC"/>
</dbReference>
<reference evidence="3" key="1">
    <citation type="submission" date="2016-09" db="EMBL/GenBank/DDBJ databases">
        <authorList>
            <person name="Greninger A.L."/>
            <person name="Jerome K.R."/>
            <person name="Mcnair B."/>
            <person name="Wallis C."/>
            <person name="Fang F."/>
        </authorList>
    </citation>
    <scope>NUCLEOTIDE SEQUENCE [LARGE SCALE GENOMIC DNA]</scope>
    <source>
        <strain evidence="3">M6</strain>
    </source>
</reference>
<dbReference type="SUPFAM" id="SSF82607">
    <property type="entry name" value="YbaB-like"/>
    <property type="match status" value="1"/>
</dbReference>
<comment type="caution">
    <text evidence="2">The sequence shown here is derived from an EMBL/GenBank/DDBJ whole genome shotgun (WGS) entry which is preliminary data.</text>
</comment>
<evidence type="ECO:0000313" key="3">
    <source>
        <dbReference type="Proteomes" id="UP000094053"/>
    </source>
</evidence>
<dbReference type="Pfam" id="PF02575">
    <property type="entry name" value="YbaB_DNA_bd"/>
    <property type="match status" value="1"/>
</dbReference>
<feature type="compositionally biased region" description="Polar residues" evidence="1">
    <location>
        <begin position="128"/>
        <end position="140"/>
    </location>
</feature>
<evidence type="ECO:0008006" key="4">
    <source>
        <dbReference type="Google" id="ProtNLM"/>
    </source>
</evidence>
<dbReference type="Proteomes" id="UP000094053">
    <property type="component" value="Unassembled WGS sequence"/>
</dbReference>
<dbReference type="AlphaFoldDB" id="A0A1E3RPQ1"/>
<dbReference type="InterPro" id="IPR036894">
    <property type="entry name" value="YbaB-like_sf"/>
</dbReference>
<dbReference type="STRING" id="1776.BHQ18_02900"/>
<sequence>MTEVLALVQEQMAEIAAVQKSQAQLTASATAADGLVEVTVNAHGHLIDTAIDETYLDEFDFDELAGHITQAAQAAIRSAASRVSEMMAPVAERRRALPSLSDFFDGAPDLRDLSPPGFESPVVAGQQPGPNDSDNTTDSAFPTVRR</sequence>
<dbReference type="Gene3D" id="3.30.1310.10">
    <property type="entry name" value="Nucleoid-associated protein YbaB-like domain"/>
    <property type="match status" value="1"/>
</dbReference>
<name>A0A1E3RPQ1_MYCFV</name>
<gene>
    <name evidence="2" type="ORF">BHQ18_02900</name>
</gene>